<dbReference type="SUPFAM" id="SSF53335">
    <property type="entry name" value="S-adenosyl-L-methionine-dependent methyltransferases"/>
    <property type="match status" value="1"/>
</dbReference>
<keyword evidence="3" id="KW-1185">Reference proteome</keyword>
<gene>
    <name evidence="2" type="ORF">EO081_09430</name>
</gene>
<accession>A0A4Q2ISQ3</accession>
<dbReference type="InterPro" id="IPR013217">
    <property type="entry name" value="Methyltransf_12"/>
</dbReference>
<name>A0A4Q2ISQ3_9SPHN</name>
<sequence>MLATPSFRSLGSAKGRSSGRVAVPPLLHTFRSLPSWTSAMPGTVLAAAKLVRRGLPALIDQARDRTDLLMLEARLGPVDLHLAHVRMLRGTGLHARTYLDWRARRIEKMLEIYGLDFFAGKRLLELGCGHGDIGAFFAEISADVLCVDGRIRNINFARLKHRRTPRLTFQVLDLEQDFSFLGHFDLIIDFGLLYHLRHVDSHLACCFGMADEIVLETVVCDSLDPHHILLRDECVDVDEEALNGTGSRPSPFYVERLAVEAGLEVERHFSADLNSADHFRYDWVHRDDGASNDDFGNRRFWRFFRKPVAQSSIEASGAALSAPAQVGGSGFGS</sequence>
<evidence type="ECO:0000259" key="1">
    <source>
        <dbReference type="Pfam" id="PF08242"/>
    </source>
</evidence>
<dbReference type="GO" id="GO:0008168">
    <property type="term" value="F:methyltransferase activity"/>
    <property type="evidence" value="ECO:0007669"/>
    <property type="project" value="UniProtKB-KW"/>
</dbReference>
<dbReference type="GO" id="GO:0032259">
    <property type="term" value="P:methylation"/>
    <property type="evidence" value="ECO:0007669"/>
    <property type="project" value="UniProtKB-KW"/>
</dbReference>
<evidence type="ECO:0000313" key="3">
    <source>
        <dbReference type="Proteomes" id="UP000292347"/>
    </source>
</evidence>
<dbReference type="AlphaFoldDB" id="A0A4Q2ISQ3"/>
<feature type="domain" description="Methyltransferase type 12" evidence="1">
    <location>
        <begin position="124"/>
        <end position="206"/>
    </location>
</feature>
<dbReference type="Pfam" id="PF08242">
    <property type="entry name" value="Methyltransf_12"/>
    <property type="match status" value="1"/>
</dbReference>
<evidence type="ECO:0000313" key="2">
    <source>
        <dbReference type="EMBL" id="RXZ31460.1"/>
    </source>
</evidence>
<dbReference type="Proteomes" id="UP000292347">
    <property type="component" value="Unassembled WGS sequence"/>
</dbReference>
<dbReference type="InterPro" id="IPR029063">
    <property type="entry name" value="SAM-dependent_MTases_sf"/>
</dbReference>
<protein>
    <submittedName>
        <fullName evidence="2">Class I SAM-dependent methyltransferase</fullName>
    </submittedName>
</protein>
<dbReference type="CDD" id="cd02440">
    <property type="entry name" value="AdoMet_MTases"/>
    <property type="match status" value="1"/>
</dbReference>
<dbReference type="OrthoDB" id="9765084at2"/>
<comment type="caution">
    <text evidence="2">The sequence shown here is derived from an EMBL/GenBank/DDBJ whole genome shotgun (WGS) entry which is preliminary data.</text>
</comment>
<dbReference type="EMBL" id="SDPT01000002">
    <property type="protein sequence ID" value="RXZ31460.1"/>
    <property type="molecule type" value="Genomic_DNA"/>
</dbReference>
<keyword evidence="2" id="KW-0808">Transferase</keyword>
<proteinExistence type="predicted"/>
<organism evidence="2 3">
    <name type="scientific">Sphingomonas desiccabilis</name>
    <dbReference type="NCBI Taxonomy" id="429134"/>
    <lineage>
        <taxon>Bacteria</taxon>
        <taxon>Pseudomonadati</taxon>
        <taxon>Pseudomonadota</taxon>
        <taxon>Alphaproteobacteria</taxon>
        <taxon>Sphingomonadales</taxon>
        <taxon>Sphingomonadaceae</taxon>
        <taxon>Sphingomonas</taxon>
    </lineage>
</organism>
<keyword evidence="2" id="KW-0489">Methyltransferase</keyword>
<dbReference type="Gene3D" id="3.40.50.150">
    <property type="entry name" value="Vaccinia Virus protein VP39"/>
    <property type="match status" value="1"/>
</dbReference>
<reference evidence="2 3" key="1">
    <citation type="submission" date="2019-01" db="EMBL/GenBank/DDBJ databases">
        <title>Sphingomonas mucosissima sp. nov. and Sphingomonas desiccabilis sp. nov., from biological soil crusts in the Colorado Plateau, USA.</title>
        <authorList>
            <person name="Zhu D."/>
        </authorList>
    </citation>
    <scope>NUCLEOTIDE SEQUENCE [LARGE SCALE GENOMIC DNA]</scope>
    <source>
        <strain evidence="2 3">CP1D</strain>
    </source>
</reference>